<reference evidence="1" key="1">
    <citation type="submission" date="2018-09" db="EMBL/GenBank/DDBJ databases">
        <title>A genomic encyclopedia of anaerobic methanotrophic archaea.</title>
        <authorList>
            <person name="Skennerton C.T."/>
            <person name="Chadwick G.L."/>
            <person name="Laso-Perez R."/>
            <person name="Leu A.O."/>
            <person name="Speth D.R."/>
            <person name="Yu H."/>
            <person name="Morgan-Lang C."/>
            <person name="Hatzenpichler R."/>
            <person name="Goudeau D."/>
            <person name="Malmstrom R."/>
            <person name="Woyke T."/>
            <person name="Hallam S."/>
            <person name="Tyson G.W."/>
            <person name="Wegener G."/>
            <person name="Boetius A."/>
            <person name="Orphan V.J."/>
        </authorList>
    </citation>
    <scope>NUCLEOTIDE SEQUENCE</scope>
    <source>
        <strain evidence="1">CONS3730D10UFb2</strain>
    </source>
</reference>
<sequence>FVKQLDDAIINRIADLNPSVTVFTDLGSGMLDTINSQGINAVISDHHIPSGDCANHLNPHIFNINGAYEISGSGTTFLLARAMGNNNDLADLAVVGAVGDLQHVKQGQLIGVNRQIVGLGKKKGIIHCQRDLMLFGKQTRPVYKMLQYSSDPYLRGLTGNEDACINFLKKSGMHSQGEKWARWIDLDQPNKRRIVSNLIRFCISDGLHTDKIQRLVGEVYTLLKEQEGTETRDASEYSTLLNATARYDQAQTGLAVCQGDRETEYENAIHLLAQHRRNLVEGMNLVREMGVTRLDNLQYFDAGSAIKDTIVGIVAGMSMTAIGYRNLPIIAFADTREGVKVSGRGNYDLVRRGLNLAAAMDESARSMGGIGGGHDIAAGATIPGNARSEFIRMLDRIIGKQLEVTAR</sequence>
<dbReference type="EMBL" id="QYBA01000238">
    <property type="protein sequence ID" value="TKY91213.1"/>
    <property type="molecule type" value="Genomic_DNA"/>
</dbReference>
<dbReference type="Proteomes" id="UP000315423">
    <property type="component" value="Unassembled WGS sequence"/>
</dbReference>
<proteinExistence type="predicted"/>
<feature type="non-terminal residue" evidence="1">
    <location>
        <position position="1"/>
    </location>
</feature>
<accession>A0AC61S9H9</accession>
<comment type="caution">
    <text evidence="1">The sequence shown here is derived from an EMBL/GenBank/DDBJ whole genome shotgun (WGS) entry which is preliminary data.</text>
</comment>
<name>A0AC61S9H9_9EURY</name>
<gene>
    <name evidence="1" type="ORF">C5S46_07040</name>
</gene>
<evidence type="ECO:0000313" key="1">
    <source>
        <dbReference type="EMBL" id="TKY91213.1"/>
    </source>
</evidence>
<protein>
    <submittedName>
        <fullName evidence="1">DHH family phosphoesterase</fullName>
    </submittedName>
</protein>
<evidence type="ECO:0000313" key="2">
    <source>
        <dbReference type="Proteomes" id="UP000315423"/>
    </source>
</evidence>
<organism evidence="1 2">
    <name type="scientific">Candidatus Methanomarinus sp</name>
    <dbReference type="NCBI Taxonomy" id="3386244"/>
    <lineage>
        <taxon>Archaea</taxon>
        <taxon>Methanobacteriati</taxon>
        <taxon>Methanobacteriota</taxon>
        <taxon>Stenosarchaea group</taxon>
        <taxon>Methanomicrobia</taxon>
        <taxon>Methanosarcinales</taxon>
        <taxon>ANME-2 cluster</taxon>
        <taxon>Candidatus Methanocomedenaceae</taxon>
        <taxon>Candidatus Methanomarinus</taxon>
    </lineage>
</organism>